<dbReference type="EMBL" id="JAIWYP010000004">
    <property type="protein sequence ID" value="KAH3840590.1"/>
    <property type="molecule type" value="Genomic_DNA"/>
</dbReference>
<feature type="region of interest" description="Disordered" evidence="2">
    <location>
        <begin position="1"/>
        <end position="23"/>
    </location>
</feature>
<sequence length="2440" mass="271350">MPLDWKGDIGYITTPSQQQRPQKVKATLASIPVGTEDIEAFHSSQSLNPEWPGGSVPQGACTQQPADLQSYGPVYKSGATATNVSMAQRQGQQPGPPSVLPPLPPLLRHGAPTPGPNMTLHPRPRMTPHPVPGMTDPSANTLNAFHQYVQHQKQQQTQQISQQQQQYSYPSLQPPPYNFHQNAQQQQHQHQLNLQQRLQPQNSQEQQRLQQQQPRFTSVPNQGITQMQPGGRYRVPEQSSGHYNQYGLPPARSDAGVTMQRPGLLARTDPLVVSQANLHSTPVISQTNVYQRTLSTPAISQATIYQRTSSMPPSSSDPRSRLLYPGESHSLPQTATPYQYHVQIPSRDDYSFSINNLHNLISANQGNLQVPPMGQKSMNYPRTQLSTMPAPPPAHQQKPDQYRFPNPVVHAGNSNSTVRNENAQREKVSSLGPVHTAANYSPSSTSSQSSLLVNMLFGKSAHQLLPSEINSHMSGNVNDDHLNEQTKSTNQLIPSDIPIEADDRLLMGRWYALPSENEHTQRILESSYRENRGVLLRSVSDYTGQMFDPLCVNLRGETSVSSENASVHTTPTSQFSGSISDKRRSLDSQNCEFVNQNVSIDVKPVLSTPETETMSGHVSDAGILSSSSTIVASVMPPPLPSVPSGPSNTFQEPNIPQRPVSPQSSQEQQYEYQEPQMVAEVQQPQYEAMNVNDPVFDELQNASQILEEQKLRVLNELQFSPFGSQDVLSDYEYMTSEPNFNSNLTLLSHLASESEANVLRTSPYPVLLTSINTLSMTAGSPEANVAADSMAVDDESLEPEVPTNQSVNRASDITDMDQKVVILSVTTPHVPLQVASCDSDESNCPEMPVAASSEMAEVDMTSEVLVPKPRPNLDEFSTDDCFKVLSMEREKRKSMSSHSTLPAPKRGRAQGPKRGVGRPPKRRVPPAWTVRWAEPKTQEPSHVRGRGRGRGIGGRGRKSAETITREQLHEDEFPMETTKICVTSETTSGVSSPGLDSNLRRILDAIQRGDEDPLYLKSQMDSLTEEELKNPMTDTIKVMLEYVIKYAKKVQSENKGIDANKDHVEELPVRQRNELRVTESSTSGTSIGQSNLETPVLAKDKNANVHDANSEANNNVSESLHAECFSLSEKSDKQPSLKRKLLAEDMCSASDLQLAKKACPEKVVRVCIPKLENMVNKEKNVQEQGVANHKALQNAQKAGQTNTGEIVTDETKTCENIIISDIETQQVAFATNLVSSDKEKNLTSLEQDHSVEGTAGKQTSAVNEVSTLCTVNEKEGIKSVVDVKEGNSCLNELHKEQIGSTELKRKESSISSIDTNMQRDSKAVVKEKIKNSAVRVKPSNDIYGCIGTKVVNISATHKMTWVRFHQKVVTKLISPSGKFFIMSEILRRCFRIEEPNKNIKIQNILILKNKELKIPDLNLEETFYETVVKNLKERKVIKTVPKTFSVICEEDANRLFHYVCDKKYCGDGCVLPWLGSKKQATKEQSGNQKLQTGLKTEIKTPERNIFKSLEMHKGQEVIDLCSDEEDGYKSDTTIPYVDGEAGNRLGEFEKQSNMKSQSMDSSVAYVSNITESTTNEKQVIKPGIQSTVQSTNCSDTAKHVNNKEFNNDAVSKETIEKQAQEVYLIPLEERQTEKAVIIIENDEGVMEKQINNEELKKDAILKESIEKQNQEFYLISLEEDETRNFVTITQNDNGKKKAVTASTEDDRQGPLNVQTENKNIYDFQSDNVIIVEDDIHTEGCQQQINEDMILQSLPCDMPDVVNSPVKKADKAKTEEVCQVVMESDEIPSTAYIHKDDTVDASPSTALGHTDDTVDTSPSTALGHKDDTVDAMPSTALGHTDDTVDTSPSTALGHTNDTVDTSPTTAYVYKDDTVHTSPSTAYVNKVDIVDSISSTAYVHKDDTVDSISSTAYVNKVDIVDAIPSTAYVNKDDTVDGKKQNKLKTVPRLPSNFIAFAQRQLQDLIRVANADKKSHVKKENAFEVNPENTDSIRNDYCYTSGEEEIVLMDTNIEDTMNISCVSHEKVKDPDVKSRIDTYIEDTMNISCVSHEKVKDPDVERRIYEVTENQDVNQNVEVIESADLMEENADSTDQIESTTCHVHLEKNFDSLRKLALKGLGLDMEHCIRYADDTLLIKHVNANKELNSSERFVCFGKKTHDSNAMTLNNAGKNKSEINSRKLDGTEMSDSEGCEDNIDCDKQDYLQGASHGKVFNEKVVIEEKKDKCNVKSLNYADYYMYLPELENVSDSEVENEQDNHMSISIATDEISDYIQRTDISPLCSKKHDTLEVEKLIKNGFTIGNINDGSDMFMPTEPPKNTEVSSCLIHDASDDTDDDLMSYKRLDLSLEKENGKTVFRLDAIAKLDSAQAQLDKLIQEANRASGDELESVYKEATHFSRPMRHWTAVILENTMTADLFADRGMISAETAQLLEKSGLLPTKVFT</sequence>
<organism evidence="3 4">
    <name type="scientific">Dreissena polymorpha</name>
    <name type="common">Zebra mussel</name>
    <name type="synonym">Mytilus polymorpha</name>
    <dbReference type="NCBI Taxonomy" id="45954"/>
    <lineage>
        <taxon>Eukaryota</taxon>
        <taxon>Metazoa</taxon>
        <taxon>Spiralia</taxon>
        <taxon>Lophotrochozoa</taxon>
        <taxon>Mollusca</taxon>
        <taxon>Bivalvia</taxon>
        <taxon>Autobranchia</taxon>
        <taxon>Heteroconchia</taxon>
        <taxon>Euheterodonta</taxon>
        <taxon>Imparidentia</taxon>
        <taxon>Neoheterodontei</taxon>
        <taxon>Myida</taxon>
        <taxon>Dreissenoidea</taxon>
        <taxon>Dreissenidae</taxon>
        <taxon>Dreissena</taxon>
    </lineage>
</organism>
<keyword evidence="1" id="KW-0175">Coiled coil</keyword>
<evidence type="ECO:0000256" key="2">
    <source>
        <dbReference type="SAM" id="MobiDB-lite"/>
    </source>
</evidence>
<feature type="region of interest" description="Disordered" evidence="2">
    <location>
        <begin position="45"/>
        <end position="251"/>
    </location>
</feature>
<evidence type="ECO:0000313" key="4">
    <source>
        <dbReference type="Proteomes" id="UP000828390"/>
    </source>
</evidence>
<feature type="region of interest" description="Disordered" evidence="2">
    <location>
        <begin position="635"/>
        <end position="673"/>
    </location>
</feature>
<feature type="region of interest" description="Disordered" evidence="2">
    <location>
        <begin position="562"/>
        <end position="582"/>
    </location>
</feature>
<feature type="compositionally biased region" description="Low complexity" evidence="2">
    <location>
        <begin position="147"/>
        <end position="171"/>
    </location>
</feature>
<evidence type="ECO:0000313" key="3">
    <source>
        <dbReference type="EMBL" id="KAH3840590.1"/>
    </source>
</evidence>
<feature type="compositionally biased region" description="Low complexity" evidence="2">
    <location>
        <begin position="661"/>
        <end position="673"/>
    </location>
</feature>
<keyword evidence="4" id="KW-1185">Reference proteome</keyword>
<evidence type="ECO:0000256" key="1">
    <source>
        <dbReference type="SAM" id="Coils"/>
    </source>
</evidence>
<name>A0A9D4KIH6_DREPO</name>
<feature type="compositionally biased region" description="Polar residues" evidence="2">
    <location>
        <begin position="562"/>
        <end position="579"/>
    </location>
</feature>
<feature type="region of interest" description="Disordered" evidence="2">
    <location>
        <begin position="889"/>
        <end position="961"/>
    </location>
</feature>
<proteinExistence type="predicted"/>
<reference evidence="3" key="1">
    <citation type="journal article" date="2019" name="bioRxiv">
        <title>The Genome of the Zebra Mussel, Dreissena polymorpha: A Resource for Invasive Species Research.</title>
        <authorList>
            <person name="McCartney M.A."/>
            <person name="Auch B."/>
            <person name="Kono T."/>
            <person name="Mallez S."/>
            <person name="Zhang Y."/>
            <person name="Obille A."/>
            <person name="Becker A."/>
            <person name="Abrahante J.E."/>
            <person name="Garbe J."/>
            <person name="Badalamenti J.P."/>
            <person name="Herman A."/>
            <person name="Mangelson H."/>
            <person name="Liachko I."/>
            <person name="Sullivan S."/>
            <person name="Sone E.D."/>
            <person name="Koren S."/>
            <person name="Silverstein K.A.T."/>
            <person name="Beckman K.B."/>
            <person name="Gohl D.M."/>
        </authorList>
    </citation>
    <scope>NUCLEOTIDE SEQUENCE</scope>
    <source>
        <strain evidence="3">Duluth1</strain>
        <tissue evidence="3">Whole animal</tissue>
    </source>
</reference>
<feature type="compositionally biased region" description="Basic and acidic residues" evidence="2">
    <location>
        <begin position="933"/>
        <end position="942"/>
    </location>
</feature>
<feature type="region of interest" description="Disordered" evidence="2">
    <location>
        <begin position="1798"/>
        <end position="1861"/>
    </location>
</feature>
<feature type="compositionally biased region" description="Low complexity" evidence="2">
    <location>
        <begin position="180"/>
        <end position="215"/>
    </location>
</feature>
<accession>A0A9D4KIH6</accession>
<gene>
    <name evidence="3" type="ORF">DPMN_114042</name>
</gene>
<reference evidence="3" key="2">
    <citation type="submission" date="2020-11" db="EMBL/GenBank/DDBJ databases">
        <authorList>
            <person name="McCartney M.A."/>
            <person name="Auch B."/>
            <person name="Kono T."/>
            <person name="Mallez S."/>
            <person name="Becker A."/>
            <person name="Gohl D.M."/>
            <person name="Silverstein K.A.T."/>
            <person name="Koren S."/>
            <person name="Bechman K.B."/>
            <person name="Herman A."/>
            <person name="Abrahante J.E."/>
            <person name="Garbe J."/>
        </authorList>
    </citation>
    <scope>NUCLEOTIDE SEQUENCE</scope>
    <source>
        <strain evidence="3">Duluth1</strain>
        <tissue evidence="3">Whole animal</tissue>
    </source>
</reference>
<comment type="caution">
    <text evidence="3">The sequence shown here is derived from an EMBL/GenBank/DDBJ whole genome shotgun (WGS) entry which is preliminary data.</text>
</comment>
<feature type="compositionally biased region" description="Polar residues" evidence="2">
    <location>
        <begin position="79"/>
        <end position="93"/>
    </location>
</feature>
<feature type="compositionally biased region" description="Basic residues" evidence="2">
    <location>
        <begin position="915"/>
        <end position="924"/>
    </location>
</feature>
<feature type="coiled-coil region" evidence="1">
    <location>
        <begin position="2354"/>
        <end position="2381"/>
    </location>
</feature>
<protein>
    <submittedName>
        <fullName evidence="3">Uncharacterized protein</fullName>
    </submittedName>
</protein>
<feature type="compositionally biased region" description="Polar residues" evidence="2">
    <location>
        <begin position="216"/>
        <end position="228"/>
    </location>
</feature>
<feature type="compositionally biased region" description="Pro residues" evidence="2">
    <location>
        <begin position="94"/>
        <end position="105"/>
    </location>
</feature>
<dbReference type="OrthoDB" id="6163232at2759"/>
<feature type="compositionally biased region" description="Polar residues" evidence="2">
    <location>
        <begin position="1844"/>
        <end position="1861"/>
    </location>
</feature>
<dbReference type="Proteomes" id="UP000828390">
    <property type="component" value="Unassembled WGS sequence"/>
</dbReference>